<dbReference type="Proteomes" id="UP000018550">
    <property type="component" value="Chromosome"/>
</dbReference>
<feature type="transmembrane region" description="Helical" evidence="1">
    <location>
        <begin position="12"/>
        <end position="34"/>
    </location>
</feature>
<dbReference type="PATRIC" id="fig|1276258.3.peg.869"/>
<feature type="transmembrane region" description="Helical" evidence="1">
    <location>
        <begin position="212"/>
        <end position="238"/>
    </location>
</feature>
<keyword evidence="1" id="KW-0472">Membrane</keyword>
<dbReference type="OrthoDB" id="388593at2"/>
<dbReference type="PROSITE" id="PS51257">
    <property type="entry name" value="PROKAR_LIPOPROTEIN"/>
    <property type="match status" value="1"/>
</dbReference>
<evidence type="ECO:0000256" key="1">
    <source>
        <dbReference type="SAM" id="Phobius"/>
    </source>
</evidence>
<feature type="transmembrane region" description="Helical" evidence="1">
    <location>
        <begin position="46"/>
        <end position="73"/>
    </location>
</feature>
<feature type="transmembrane region" description="Helical" evidence="1">
    <location>
        <begin position="167"/>
        <end position="191"/>
    </location>
</feature>
<keyword evidence="1" id="KW-1133">Transmembrane helix</keyword>
<dbReference type="EMBL" id="CP006682">
    <property type="protein sequence ID" value="AHB36693.1"/>
    <property type="molecule type" value="Genomic_DNA"/>
</dbReference>
<keyword evidence="1" id="KW-0812">Transmembrane</keyword>
<reference evidence="2 3" key="1">
    <citation type="journal article" date="2014" name="Genome Announc.">
        <title>Complete Genome Sequence of Spiroplasma apis B31T (ATCC 33834), a Bacterium Associated with May Disease of Honeybees (Apis mellifera).</title>
        <authorList>
            <person name="Ku C."/>
            <person name="Lo W.S."/>
            <person name="Chen L.L."/>
            <person name="Kuo C.H."/>
        </authorList>
    </citation>
    <scope>NUCLEOTIDE SEQUENCE [LARGE SCALE GENOMIC DNA]</scope>
    <source>
        <strain evidence="2">B31</strain>
    </source>
</reference>
<gene>
    <name evidence="2" type="ORF">SAPIS_v1c08480</name>
</gene>
<dbReference type="RefSeq" id="WP_023790035.1">
    <property type="nucleotide sequence ID" value="NC_022998.1"/>
</dbReference>
<evidence type="ECO:0000313" key="2">
    <source>
        <dbReference type="EMBL" id="AHB36693.1"/>
    </source>
</evidence>
<evidence type="ECO:0008006" key="4">
    <source>
        <dbReference type="Google" id="ProtNLM"/>
    </source>
</evidence>
<name>V5RJN9_SPIAP</name>
<evidence type="ECO:0000313" key="3">
    <source>
        <dbReference type="Proteomes" id="UP000018550"/>
    </source>
</evidence>
<proteinExistence type="predicted"/>
<sequence>MKDYNISGLRTLTVIANIFGIIAAVLGCGVLVYYMRLGWQNEMSAVIAAALYALIALVLVTNIVFCSIIINFVRTTDDITFINNRYILILFSLTAGGLITPYILMKLPNIDIKSTITPRIFISRGYGISALIAGGAALIVFLTQLSIKSGFNIIQENQQNQIIGYTTIGISALILFWGVLNTSLFMGTVAIEKYEQKGFRRGFMNFVSTMNLIFATVTLIYIILASIINIISAIGSLFDRNRGIFASLFNTAYVALTIMMQAFVIFTAFKTIKGIWNSQGVVEYNNYSKLAEKQNSVEMNRN</sequence>
<dbReference type="KEGG" id="sapi:SAPIS_v1c08480"/>
<accession>V5RJN9</accession>
<feature type="transmembrane region" description="Helical" evidence="1">
    <location>
        <begin position="244"/>
        <end position="269"/>
    </location>
</feature>
<keyword evidence="3" id="KW-1185">Reference proteome</keyword>
<feature type="transmembrane region" description="Helical" evidence="1">
    <location>
        <begin position="85"/>
        <end position="105"/>
    </location>
</feature>
<organism evidence="2 3">
    <name type="scientific">Spiroplasma apis B31</name>
    <dbReference type="NCBI Taxonomy" id="1276258"/>
    <lineage>
        <taxon>Bacteria</taxon>
        <taxon>Bacillati</taxon>
        <taxon>Mycoplasmatota</taxon>
        <taxon>Mollicutes</taxon>
        <taxon>Entomoplasmatales</taxon>
        <taxon>Spiroplasmataceae</taxon>
        <taxon>Spiroplasma</taxon>
    </lineage>
</organism>
<feature type="transmembrane region" description="Helical" evidence="1">
    <location>
        <begin position="126"/>
        <end position="147"/>
    </location>
</feature>
<protein>
    <recommendedName>
        <fullName evidence="4">Transmembrane protein</fullName>
    </recommendedName>
</protein>
<dbReference type="HOGENOM" id="CLU_076069_0_0_14"/>
<dbReference type="AlphaFoldDB" id="V5RJN9"/>